<accession>A0ABZ3J768</accession>
<dbReference type="EMBL" id="CP155571">
    <property type="protein sequence ID" value="XFO73736.1"/>
    <property type="molecule type" value="Genomic_DNA"/>
</dbReference>
<dbReference type="Pfam" id="PF01578">
    <property type="entry name" value="Cytochrom_C_asm"/>
    <property type="match status" value="1"/>
</dbReference>
<feature type="transmembrane region" description="Helical" evidence="6">
    <location>
        <begin position="174"/>
        <end position="197"/>
    </location>
</feature>
<feature type="transmembrane region" description="Helical" evidence="6">
    <location>
        <begin position="6"/>
        <end position="26"/>
    </location>
</feature>
<feature type="transmembrane region" description="Helical" evidence="6">
    <location>
        <begin position="239"/>
        <end position="260"/>
    </location>
</feature>
<dbReference type="PANTHER" id="PTHR30071">
    <property type="entry name" value="HEME EXPORTER PROTEIN C"/>
    <property type="match status" value="1"/>
</dbReference>
<name>A0ABZ3J768_SPOA4</name>
<keyword evidence="5 6" id="KW-0472">Membrane</keyword>
<gene>
    <name evidence="8" type="primary">ccsA_3</name>
    <name evidence="8" type="ORF">SPACI_038430</name>
</gene>
<dbReference type="Proteomes" id="UP000216052">
    <property type="component" value="Chromosome"/>
</dbReference>
<organism evidence="8 9">
    <name type="scientific">Sporomusa acidovorans (strain ATCC 49682 / DSM 3132 / Mol)</name>
    <dbReference type="NCBI Taxonomy" id="1123286"/>
    <lineage>
        <taxon>Bacteria</taxon>
        <taxon>Bacillati</taxon>
        <taxon>Bacillota</taxon>
        <taxon>Negativicutes</taxon>
        <taxon>Selenomonadales</taxon>
        <taxon>Sporomusaceae</taxon>
        <taxon>Sporomusa</taxon>
    </lineage>
</organism>
<feature type="transmembrane region" description="Helical" evidence="6">
    <location>
        <begin position="142"/>
        <end position="162"/>
    </location>
</feature>
<evidence type="ECO:0000313" key="8">
    <source>
        <dbReference type="EMBL" id="XFO73736.1"/>
    </source>
</evidence>
<evidence type="ECO:0000313" key="9">
    <source>
        <dbReference type="Proteomes" id="UP000216052"/>
    </source>
</evidence>
<evidence type="ECO:0000259" key="7">
    <source>
        <dbReference type="Pfam" id="PF01578"/>
    </source>
</evidence>
<reference evidence="8" key="1">
    <citation type="submission" date="2024-05" db="EMBL/GenBank/DDBJ databases">
        <title>Isolation and characterization of Sporomusa carbonis sp. nov., a carboxydotrophic hydrogenogen in the genus of Sporomusa isolated from a charcoal burning pile.</title>
        <authorList>
            <person name="Boeer T."/>
            <person name="Rosenbaum F."/>
            <person name="Eysell L."/>
            <person name="Mueller V."/>
            <person name="Daniel R."/>
            <person name="Poehlein A."/>
        </authorList>
    </citation>
    <scope>NUCLEOTIDE SEQUENCE [LARGE SCALE GENOMIC DNA]</scope>
    <source>
        <strain evidence="8">DSM 3132</strain>
    </source>
</reference>
<feature type="transmembrane region" description="Helical" evidence="6">
    <location>
        <begin position="66"/>
        <end position="87"/>
    </location>
</feature>
<keyword evidence="3" id="KW-0201">Cytochrome c-type biogenesis</keyword>
<keyword evidence="4 6" id="KW-1133">Transmembrane helix</keyword>
<evidence type="ECO:0000256" key="4">
    <source>
        <dbReference type="ARBA" id="ARBA00022989"/>
    </source>
</evidence>
<feature type="transmembrane region" description="Helical" evidence="6">
    <location>
        <begin position="38"/>
        <end position="60"/>
    </location>
</feature>
<evidence type="ECO:0000256" key="6">
    <source>
        <dbReference type="SAM" id="Phobius"/>
    </source>
</evidence>
<evidence type="ECO:0000256" key="1">
    <source>
        <dbReference type="ARBA" id="ARBA00004141"/>
    </source>
</evidence>
<evidence type="ECO:0000256" key="5">
    <source>
        <dbReference type="ARBA" id="ARBA00023136"/>
    </source>
</evidence>
<dbReference type="RefSeq" id="WP_169716837.1">
    <property type="nucleotide sequence ID" value="NZ_CP155571.1"/>
</dbReference>
<dbReference type="PANTHER" id="PTHR30071:SF1">
    <property type="entry name" value="CYTOCHROME B_B6 PROTEIN-RELATED"/>
    <property type="match status" value="1"/>
</dbReference>
<evidence type="ECO:0000256" key="3">
    <source>
        <dbReference type="ARBA" id="ARBA00022748"/>
    </source>
</evidence>
<evidence type="ECO:0000256" key="2">
    <source>
        <dbReference type="ARBA" id="ARBA00022692"/>
    </source>
</evidence>
<keyword evidence="9" id="KW-1185">Reference proteome</keyword>
<dbReference type="InterPro" id="IPR002541">
    <property type="entry name" value="Cyt_c_assembly"/>
</dbReference>
<feature type="transmembrane region" description="Helical" evidence="6">
    <location>
        <begin position="212"/>
        <end position="227"/>
    </location>
</feature>
<proteinExistence type="predicted"/>
<feature type="domain" description="Cytochrome c assembly protein" evidence="7">
    <location>
        <begin position="67"/>
        <end position="264"/>
    </location>
</feature>
<comment type="subcellular location">
    <subcellularLocation>
        <location evidence="1">Membrane</location>
        <topology evidence="1">Multi-pass membrane protein</topology>
    </subcellularLocation>
</comment>
<protein>
    <submittedName>
        <fullName evidence="8">Cytochrome c biogenesis protein CcsA</fullName>
    </submittedName>
</protein>
<keyword evidence="2 6" id="KW-0812">Transmembrane</keyword>
<feature type="transmembrane region" description="Helical" evidence="6">
    <location>
        <begin position="99"/>
        <end position="122"/>
    </location>
</feature>
<dbReference type="InterPro" id="IPR045062">
    <property type="entry name" value="Cyt_c_biogenesis_CcsA/CcmC"/>
</dbReference>
<sequence length="267" mass="29669">MIKMAILAAFYCTIVTFFLSAVCYYVNGKNAGKTSGKIATTLAAAGLLANTLVLLLRIMLTGQGPFSNSVEFLVLLSWLCVLFYLLFEVKFNTRAAGAVMLFLAGLLVLFIAITMPWGLIIVNSQPPVLKSVWLSAHVFTAVLAYGAFALAATVAASYLFCSNQGFMKLNVEKTVYNIIVFGFITLTITILLGAIWAEQAWGRYWSWDPKEIWSLITWGVYALYFHYRNTKHWSDQMAAIFAVGGFIVVLFTFFGVNFLMKGLHSYT</sequence>